<dbReference type="PANTHER" id="PTHR33755">
    <property type="entry name" value="TOXIN PARE1-RELATED"/>
    <property type="match status" value="1"/>
</dbReference>
<evidence type="ECO:0000313" key="3">
    <source>
        <dbReference type="EMBL" id="NMQ21417.1"/>
    </source>
</evidence>
<name>A0ABX1TPQ1_9GAMM</name>
<dbReference type="Pfam" id="PF05016">
    <property type="entry name" value="ParE_toxin"/>
    <property type="match status" value="1"/>
</dbReference>
<evidence type="ECO:0000313" key="4">
    <source>
        <dbReference type="Proteomes" id="UP000760480"/>
    </source>
</evidence>
<sequence>MPRTPATALVWTAAARADLIRLRRFIDPHNPAAARRAAEAIAEGAKLLIEHPAIGKRVEGRDDRELSIPFGQRGYVLRYRQDGQIMVVLRVWHGLEQRETPQ</sequence>
<keyword evidence="4" id="KW-1185">Reference proteome</keyword>
<dbReference type="EMBL" id="SPMZ01000106">
    <property type="protein sequence ID" value="NMQ21417.1"/>
    <property type="molecule type" value="Genomic_DNA"/>
</dbReference>
<evidence type="ECO:0000256" key="1">
    <source>
        <dbReference type="ARBA" id="ARBA00006226"/>
    </source>
</evidence>
<comment type="caution">
    <text evidence="3">The sequence shown here is derived from an EMBL/GenBank/DDBJ whole genome shotgun (WGS) entry which is preliminary data.</text>
</comment>
<dbReference type="InterPro" id="IPR007712">
    <property type="entry name" value="RelE/ParE_toxin"/>
</dbReference>
<proteinExistence type="inferred from homology"/>
<dbReference type="InterPro" id="IPR035093">
    <property type="entry name" value="RelE/ParE_toxin_dom_sf"/>
</dbReference>
<reference evidence="3 4" key="1">
    <citation type="submission" date="2019-03" db="EMBL/GenBank/DDBJ databases">
        <title>Metabolic reconstructions from genomes of highly enriched 'Candidatus Accumulibacter' and 'Candidatus Competibacter' bioreactor populations.</title>
        <authorList>
            <person name="Annavajhala M.K."/>
            <person name="Welles L."/>
            <person name="Abbas B."/>
            <person name="Sorokin D."/>
            <person name="Park H."/>
            <person name="Van Loosdrecht M."/>
            <person name="Chandran K."/>
        </authorList>
    </citation>
    <scope>NUCLEOTIDE SEQUENCE [LARGE SCALE GENOMIC DNA]</scope>
    <source>
        <strain evidence="3 4">SBR_G</strain>
    </source>
</reference>
<protein>
    <submittedName>
        <fullName evidence="3">Type II toxin-antitoxin system RelE/ParE family toxin</fullName>
    </submittedName>
</protein>
<dbReference type="RefSeq" id="WP_169250682.1">
    <property type="nucleotide sequence ID" value="NZ_SPMZ01000106.1"/>
</dbReference>
<comment type="similarity">
    <text evidence="1">Belongs to the RelE toxin family.</text>
</comment>
<keyword evidence="2" id="KW-1277">Toxin-antitoxin system</keyword>
<organism evidence="3 4">
    <name type="scientific">Candidatus Competibacter phosphatis</name>
    <dbReference type="NCBI Taxonomy" id="221280"/>
    <lineage>
        <taxon>Bacteria</taxon>
        <taxon>Pseudomonadati</taxon>
        <taxon>Pseudomonadota</taxon>
        <taxon>Gammaproteobacteria</taxon>
        <taxon>Candidatus Competibacteraceae</taxon>
        <taxon>Candidatus Competibacter</taxon>
    </lineage>
</organism>
<dbReference type="Proteomes" id="UP000760480">
    <property type="component" value="Unassembled WGS sequence"/>
</dbReference>
<accession>A0ABX1TPQ1</accession>
<gene>
    <name evidence="3" type="ORF">E4P82_20740</name>
</gene>
<dbReference type="PANTHER" id="PTHR33755:SF7">
    <property type="entry name" value="TOXIN MODULE OF TOXIN-ANTITOXIN SYSTEM RELE_STBE FAMILY"/>
    <property type="match status" value="1"/>
</dbReference>
<evidence type="ECO:0000256" key="2">
    <source>
        <dbReference type="ARBA" id="ARBA00022649"/>
    </source>
</evidence>
<dbReference type="Gene3D" id="3.30.2310.20">
    <property type="entry name" value="RelE-like"/>
    <property type="match status" value="1"/>
</dbReference>
<dbReference type="InterPro" id="IPR051803">
    <property type="entry name" value="TA_system_RelE-like_toxin"/>
</dbReference>